<dbReference type="AlphaFoldDB" id="A0A9W6R2B0"/>
<protein>
    <submittedName>
        <fullName evidence="2">Uncharacterized protein</fullName>
    </submittedName>
</protein>
<feature type="region of interest" description="Disordered" evidence="1">
    <location>
        <begin position="137"/>
        <end position="255"/>
    </location>
</feature>
<dbReference type="EMBL" id="BSTI01000005">
    <property type="protein sequence ID" value="GLY66235.1"/>
    <property type="molecule type" value="Genomic_DNA"/>
</dbReference>
<organism evidence="2 3">
    <name type="scientific">Amycolatopsis taiwanensis</name>
    <dbReference type="NCBI Taxonomy" id="342230"/>
    <lineage>
        <taxon>Bacteria</taxon>
        <taxon>Bacillati</taxon>
        <taxon>Actinomycetota</taxon>
        <taxon>Actinomycetes</taxon>
        <taxon>Pseudonocardiales</taxon>
        <taxon>Pseudonocardiaceae</taxon>
        <taxon>Amycolatopsis</taxon>
    </lineage>
</organism>
<reference evidence="2" key="1">
    <citation type="submission" date="2023-03" db="EMBL/GenBank/DDBJ databases">
        <title>Amycolatopsis taiwanensis NBRC 103393.</title>
        <authorList>
            <person name="Ichikawa N."/>
            <person name="Sato H."/>
            <person name="Tonouchi N."/>
        </authorList>
    </citation>
    <scope>NUCLEOTIDE SEQUENCE</scope>
    <source>
        <strain evidence="2">NBRC 103393</strain>
    </source>
</reference>
<accession>A0A9W6R2B0</accession>
<keyword evidence="3" id="KW-1185">Reference proteome</keyword>
<proteinExistence type="predicted"/>
<comment type="caution">
    <text evidence="2">The sequence shown here is derived from an EMBL/GenBank/DDBJ whole genome shotgun (WGS) entry which is preliminary data.</text>
</comment>
<evidence type="ECO:0000313" key="2">
    <source>
        <dbReference type="EMBL" id="GLY66235.1"/>
    </source>
</evidence>
<name>A0A9W6R2B0_9PSEU</name>
<dbReference type="RefSeq" id="WP_285487102.1">
    <property type="nucleotide sequence ID" value="NZ_BSTI01000005.1"/>
</dbReference>
<sequence>MSDPVSVDLGDSWKPASLREAEARLNESLIKSAELIKQVDEKLKQLPDVDHTAKPEDVSAIKAAAEKPDAPAALRALKKKVDAGELTWQDVLEGRALKDETVREVMTARLDGDMREIYREAEQGATLDEILEARGVTSGSVFGGGSSQSYPQTTPSAAPSEDDYFSNGFMDSKQPPATPPPAEQAPPTPPAAGSEPPRTPPPRRREVEYTDDEFENPLASRGEAKRTGPSRPAPSRRPRDEPEDDDDYFGGSVFR</sequence>
<feature type="compositionally biased region" description="Pro residues" evidence="1">
    <location>
        <begin position="176"/>
        <end position="190"/>
    </location>
</feature>
<gene>
    <name evidence="2" type="ORF">Atai01_28540</name>
</gene>
<evidence type="ECO:0000313" key="3">
    <source>
        <dbReference type="Proteomes" id="UP001165136"/>
    </source>
</evidence>
<evidence type="ECO:0000256" key="1">
    <source>
        <dbReference type="SAM" id="MobiDB-lite"/>
    </source>
</evidence>
<dbReference type="Proteomes" id="UP001165136">
    <property type="component" value="Unassembled WGS sequence"/>
</dbReference>